<dbReference type="PANTHER" id="PTHR12155:SF40">
    <property type="entry name" value="SCHLAFEN 3-RELATED"/>
    <property type="match status" value="1"/>
</dbReference>
<proteinExistence type="predicted"/>
<feature type="domain" description="Schlafen AlbA-2" evidence="1">
    <location>
        <begin position="288"/>
        <end position="401"/>
    </location>
</feature>
<comment type="caution">
    <text evidence="3">The sequence shown here is derived from an EMBL/GenBank/DDBJ whole genome shotgun (WGS) entry which is preliminary data.</text>
</comment>
<evidence type="ECO:0000259" key="2">
    <source>
        <dbReference type="Pfam" id="PF17057"/>
    </source>
</evidence>
<evidence type="ECO:0000259" key="1">
    <source>
        <dbReference type="Pfam" id="PF04326"/>
    </source>
</evidence>
<name>A0ABQ0FBD8_APOSI</name>
<protein>
    <submittedName>
        <fullName evidence="3">Schlafen 4</fullName>
    </submittedName>
</protein>
<organism evidence="3 4">
    <name type="scientific">Apodemus speciosus</name>
    <name type="common">Large Japanese field mouse</name>
    <dbReference type="NCBI Taxonomy" id="105296"/>
    <lineage>
        <taxon>Eukaryota</taxon>
        <taxon>Metazoa</taxon>
        <taxon>Chordata</taxon>
        <taxon>Craniata</taxon>
        <taxon>Vertebrata</taxon>
        <taxon>Euteleostomi</taxon>
        <taxon>Mammalia</taxon>
        <taxon>Eutheria</taxon>
        <taxon>Euarchontoglires</taxon>
        <taxon>Glires</taxon>
        <taxon>Rodentia</taxon>
        <taxon>Myomorpha</taxon>
        <taxon>Muroidea</taxon>
        <taxon>Muridae</taxon>
        <taxon>Murinae</taxon>
        <taxon>Apodemus</taxon>
    </lineage>
</organism>
<dbReference type="InterPro" id="IPR038461">
    <property type="entry name" value="Schlafen_AlbA_2_dom_sf"/>
</dbReference>
<dbReference type="InterPro" id="IPR007421">
    <property type="entry name" value="Schlafen_AlbA_2_dom"/>
</dbReference>
<feature type="domain" description="Poxin-Schlafen/Schlafen-like N-terminal" evidence="2">
    <location>
        <begin position="185"/>
        <end position="256"/>
    </location>
</feature>
<dbReference type="EMBL" id="BAAFST010000011">
    <property type="protein sequence ID" value="GAB1296578.1"/>
    <property type="molecule type" value="Genomic_DNA"/>
</dbReference>
<accession>A0ABQ0FBD8</accession>
<dbReference type="InterPro" id="IPR029684">
    <property type="entry name" value="Schlafen"/>
</dbReference>
<dbReference type="Gene3D" id="3.30.950.30">
    <property type="entry name" value="Schlafen, AAA domain"/>
    <property type="match status" value="1"/>
</dbReference>
<gene>
    <name evidence="3" type="ORF">APTSU1_001181300</name>
</gene>
<dbReference type="InterPro" id="IPR031450">
    <property type="entry name" value="Poxin-SLFN/SLFN_N"/>
</dbReference>
<evidence type="ECO:0000313" key="3">
    <source>
        <dbReference type="EMBL" id="GAB1296578.1"/>
    </source>
</evidence>
<dbReference type="Pfam" id="PF04326">
    <property type="entry name" value="SLFN_AlbA_2"/>
    <property type="match status" value="1"/>
</dbReference>
<dbReference type="Proteomes" id="UP001623349">
    <property type="component" value="Unassembled WGS sequence"/>
</dbReference>
<keyword evidence="4" id="KW-1185">Reference proteome</keyword>
<evidence type="ECO:0000313" key="4">
    <source>
        <dbReference type="Proteomes" id="UP001623349"/>
    </source>
</evidence>
<reference evidence="3 4" key="1">
    <citation type="submission" date="2024-08" db="EMBL/GenBank/DDBJ databases">
        <title>The draft genome of Apodemus speciosus.</title>
        <authorList>
            <person name="Nabeshima K."/>
            <person name="Suzuki S."/>
            <person name="Onuma M."/>
        </authorList>
    </citation>
    <scope>NUCLEOTIDE SEQUENCE [LARGE SCALE GENOMIC DNA]</scope>
    <source>
        <strain evidence="3">IB14-021</strain>
    </source>
</reference>
<sequence>MVLEELRYSNLKLERVENIFEEMMVGNTPQLVEDVNPHTFTEPCVQLSCPGNILRDGQHAKSGSLKDSQMILAQWLPCHNWSNSIWRKGFHLRSRDSDWKSNITVDENTDYAELVLSIGEMTLGEKDRNSMKDSQRRRQEAKNILQAVCALLNSGGGVVKAHIKNENYSFIRDGIGQDLVNSLPSLLNLPHKYLDYMQHKDHFFTFAKPLKPNHKGPGITTLKTNLYWRPILSSEEVKAAAALQFLKSRPSSPGKIVHNELLNECLTLFNRDRLAYEETFSFTKSTHAEVKLTPKKKIFPKKKILEILPQTVSAFANTDGGYLFIGLDGKTKKIIGFEAKKSDLVRLEREIEKCIRQLPVTHFCEEKENIKYTCKFIEVHKSGAVCSYVCALRVERFCCAVFAAEPESWHVEDSCVKRFTPEEWVKRQMDPRAGFLQAR</sequence>
<dbReference type="Pfam" id="PF17057">
    <property type="entry name" value="B3R"/>
    <property type="match status" value="1"/>
</dbReference>
<dbReference type="PANTHER" id="PTHR12155">
    <property type="entry name" value="SCHLAFEN"/>
    <property type="match status" value="1"/>
</dbReference>